<feature type="compositionally biased region" description="Polar residues" evidence="1">
    <location>
        <begin position="28"/>
        <end position="45"/>
    </location>
</feature>
<protein>
    <submittedName>
        <fullName evidence="3">Uncharacterized protein LOC128199701 isoform X1</fullName>
    </submittedName>
</protein>
<organism evidence="2 3">
    <name type="scientific">Bicyclus anynana</name>
    <name type="common">Squinting bush brown butterfly</name>
    <dbReference type="NCBI Taxonomy" id="110368"/>
    <lineage>
        <taxon>Eukaryota</taxon>
        <taxon>Metazoa</taxon>
        <taxon>Ecdysozoa</taxon>
        <taxon>Arthropoda</taxon>
        <taxon>Hexapoda</taxon>
        <taxon>Insecta</taxon>
        <taxon>Pterygota</taxon>
        <taxon>Neoptera</taxon>
        <taxon>Endopterygota</taxon>
        <taxon>Lepidoptera</taxon>
        <taxon>Glossata</taxon>
        <taxon>Ditrysia</taxon>
        <taxon>Papilionoidea</taxon>
        <taxon>Nymphalidae</taxon>
        <taxon>Satyrinae</taxon>
        <taxon>Satyrini</taxon>
        <taxon>Mycalesina</taxon>
        <taxon>Bicyclus</taxon>
    </lineage>
</organism>
<feature type="region of interest" description="Disordered" evidence="1">
    <location>
        <begin position="1"/>
        <end position="147"/>
    </location>
</feature>
<evidence type="ECO:0000256" key="1">
    <source>
        <dbReference type="SAM" id="MobiDB-lite"/>
    </source>
</evidence>
<feature type="compositionally biased region" description="Polar residues" evidence="1">
    <location>
        <begin position="1"/>
        <end position="19"/>
    </location>
</feature>
<reference evidence="3" key="1">
    <citation type="submission" date="2025-08" db="UniProtKB">
        <authorList>
            <consortium name="RefSeq"/>
        </authorList>
    </citation>
    <scope>IDENTIFICATION</scope>
</reference>
<keyword evidence="2" id="KW-1185">Reference proteome</keyword>
<dbReference type="GeneID" id="128199701"/>
<name>A0ABM3M5W6_BICAN</name>
<evidence type="ECO:0000313" key="2">
    <source>
        <dbReference type="Proteomes" id="UP001652582"/>
    </source>
</evidence>
<sequence length="147" mass="16096">MHRKPVSNNKGNLSASHTGHASVDSNKKGNANSNSDNKLSNMESKQQAHGDHFEGKEATPQEKRSAENRDERAQSSSGVVSSTQEDLVPIGIISKRSSIEGSQEVEPAEDESSKRKKKKDNEDKELMGKPAPVARSSTGRNKLPYRR</sequence>
<dbReference type="RefSeq" id="XP_052746455.1">
    <property type="nucleotide sequence ID" value="XM_052890495.1"/>
</dbReference>
<dbReference type="Proteomes" id="UP001652582">
    <property type="component" value="Chromosome Z"/>
</dbReference>
<feature type="compositionally biased region" description="Basic and acidic residues" evidence="1">
    <location>
        <begin position="46"/>
        <end position="73"/>
    </location>
</feature>
<proteinExistence type="predicted"/>
<accession>A0ABM3M5W6</accession>
<gene>
    <name evidence="3" type="primary">LOC128199701</name>
</gene>
<evidence type="ECO:0000313" key="3">
    <source>
        <dbReference type="RefSeq" id="XP_052746455.1"/>
    </source>
</evidence>
<feature type="compositionally biased region" description="Polar residues" evidence="1">
    <location>
        <begin position="74"/>
        <end position="85"/>
    </location>
</feature>